<keyword evidence="7" id="KW-1185">Reference proteome</keyword>
<name>A0A1G8KNR8_9MICC</name>
<dbReference type="GO" id="GO:0046872">
    <property type="term" value="F:metal ion binding"/>
    <property type="evidence" value="ECO:0007669"/>
    <property type="project" value="UniProtKB-KW"/>
</dbReference>
<dbReference type="SUPFAM" id="SSF51971">
    <property type="entry name" value="Nucleotide-binding domain"/>
    <property type="match status" value="1"/>
</dbReference>
<dbReference type="GO" id="GO:0016705">
    <property type="term" value="F:oxidoreductase activity, acting on paired donors, with incorporation or reduction of molecular oxygen"/>
    <property type="evidence" value="ECO:0007669"/>
    <property type="project" value="UniProtKB-ARBA"/>
</dbReference>
<dbReference type="GO" id="GO:0016020">
    <property type="term" value="C:membrane"/>
    <property type="evidence" value="ECO:0007669"/>
    <property type="project" value="InterPro"/>
</dbReference>
<dbReference type="Proteomes" id="UP000182130">
    <property type="component" value="Unassembled WGS sequence"/>
</dbReference>
<evidence type="ECO:0000256" key="1">
    <source>
        <dbReference type="ARBA" id="ARBA00022714"/>
    </source>
</evidence>
<dbReference type="STRING" id="1045773.SAMN05216555_102314"/>
<reference evidence="7" key="1">
    <citation type="submission" date="2016-10" db="EMBL/GenBank/DDBJ databases">
        <authorList>
            <person name="Varghese N."/>
            <person name="Submissions S."/>
        </authorList>
    </citation>
    <scope>NUCLEOTIDE SEQUENCE [LARGE SCALE GENOMIC DNA]</scope>
    <source>
        <strain evidence="7">CGMCC 1.10783</strain>
    </source>
</reference>
<dbReference type="InterPro" id="IPR017941">
    <property type="entry name" value="Rieske_2Fe-2S"/>
</dbReference>
<gene>
    <name evidence="6" type="ORF">SAMN05216555_102314</name>
</gene>
<dbReference type="SUPFAM" id="SSF50022">
    <property type="entry name" value="ISP domain"/>
    <property type="match status" value="1"/>
</dbReference>
<dbReference type="InterPro" id="IPR005805">
    <property type="entry name" value="Rieske_Fe-S_prot_C"/>
</dbReference>
<dbReference type="Gene3D" id="3.50.50.60">
    <property type="entry name" value="FAD/NAD(P)-binding domain"/>
    <property type="match status" value="1"/>
</dbReference>
<evidence type="ECO:0000313" key="7">
    <source>
        <dbReference type="Proteomes" id="UP000182130"/>
    </source>
</evidence>
<evidence type="ECO:0000313" key="6">
    <source>
        <dbReference type="EMBL" id="SDI45026.1"/>
    </source>
</evidence>
<dbReference type="Gene3D" id="3.30.9.10">
    <property type="entry name" value="D-Amino Acid Oxidase, subunit A, domain 2"/>
    <property type="match status" value="1"/>
</dbReference>
<dbReference type="InterPro" id="IPR006076">
    <property type="entry name" value="FAD-dep_OxRdtase"/>
</dbReference>
<dbReference type="InterPro" id="IPR036922">
    <property type="entry name" value="Rieske_2Fe-2S_sf"/>
</dbReference>
<dbReference type="AlphaFoldDB" id="A0A1G8KNR8"/>
<dbReference type="PANTHER" id="PTHR13847">
    <property type="entry name" value="SARCOSINE DEHYDROGENASE-RELATED"/>
    <property type="match status" value="1"/>
</dbReference>
<dbReference type="Gene3D" id="2.102.10.10">
    <property type="entry name" value="Rieske [2Fe-2S] iron-sulphur domain"/>
    <property type="match status" value="1"/>
</dbReference>
<proteinExistence type="predicted"/>
<evidence type="ECO:0000256" key="2">
    <source>
        <dbReference type="ARBA" id="ARBA00022723"/>
    </source>
</evidence>
<dbReference type="GO" id="GO:0051537">
    <property type="term" value="F:2 iron, 2 sulfur cluster binding"/>
    <property type="evidence" value="ECO:0007669"/>
    <property type="project" value="UniProtKB-KW"/>
</dbReference>
<dbReference type="PROSITE" id="PS51296">
    <property type="entry name" value="RIESKE"/>
    <property type="match status" value="1"/>
</dbReference>
<organism evidence="6 7">
    <name type="scientific">Arthrobacter cupressi</name>
    <dbReference type="NCBI Taxonomy" id="1045773"/>
    <lineage>
        <taxon>Bacteria</taxon>
        <taxon>Bacillati</taxon>
        <taxon>Actinomycetota</taxon>
        <taxon>Actinomycetes</taxon>
        <taxon>Micrococcales</taxon>
        <taxon>Micrococcaceae</taxon>
        <taxon>Arthrobacter</taxon>
    </lineage>
</organism>
<dbReference type="PANTHER" id="PTHR13847:SF274">
    <property type="entry name" value="RIESKE 2FE-2S IRON-SULFUR PROTEIN YHFW-RELATED"/>
    <property type="match status" value="1"/>
</dbReference>
<dbReference type="GO" id="GO:0004497">
    <property type="term" value="F:monooxygenase activity"/>
    <property type="evidence" value="ECO:0007669"/>
    <property type="project" value="UniProtKB-ARBA"/>
</dbReference>
<dbReference type="OrthoDB" id="9767869at2"/>
<keyword evidence="2" id="KW-0479">Metal-binding</keyword>
<dbReference type="EMBL" id="FNEI01000002">
    <property type="protein sequence ID" value="SDI45026.1"/>
    <property type="molecule type" value="Genomic_DNA"/>
</dbReference>
<dbReference type="RefSeq" id="WP_074587064.1">
    <property type="nucleotide sequence ID" value="NZ_FNEI01000002.1"/>
</dbReference>
<keyword evidence="3" id="KW-0408">Iron</keyword>
<accession>A0A1G8KNR8</accession>
<evidence type="ECO:0000256" key="3">
    <source>
        <dbReference type="ARBA" id="ARBA00023004"/>
    </source>
</evidence>
<evidence type="ECO:0000256" key="5">
    <source>
        <dbReference type="ARBA" id="ARBA00023157"/>
    </source>
</evidence>
<dbReference type="PRINTS" id="PR00162">
    <property type="entry name" value="RIESKE"/>
</dbReference>
<sequence>MGSLWLETAVRTTTDPFEPGSTYDVVVAGAGITGLATAAMLARAGSSVLVLEARQVGAAATGNTTAKLSLLQGTVLSGLDSMFSIRQVRAYVEANRAAQQWLLDYLEGRGVPFQYRDAYTFATTKAGAERLRTELKVSLAAGLEVEATRETGLPFGVESALRLPDQAQFNPMDVLTALAADVREAGGSIVEGVRLMNVHAGDPLTVVTRRGDLRARTVVLATGSPVLNRGLYFAKLRPNRSYAAALRLPDGVTPPPGMYLSAEPPTRSIRDYPEQDGGTSDGGLLLVGGFGHPGGRSPSPRARVAQLVAWAQGHYPGAEVTHTWSAQDYQAVNLMPFFGKLPRGRGKILFGTGYNKWGMTNGVVSALDIVADITGSPQPDWARTIHHRTTGPRGTVSTVSFNLDTQLQNVRDNAALKDKPAITEDTRPAEGTGVTGLFHGKAAAVATVGGAVCRLSAHCAHLGGIVHWNDAEQSWDCPLHGSRFSAEGKLLEGPATHNLAKLQ</sequence>
<evidence type="ECO:0000256" key="4">
    <source>
        <dbReference type="ARBA" id="ARBA00023014"/>
    </source>
</evidence>
<keyword evidence="1" id="KW-0001">2Fe-2S</keyword>
<keyword evidence="4" id="KW-0411">Iron-sulfur</keyword>
<dbReference type="InterPro" id="IPR036188">
    <property type="entry name" value="FAD/NAD-bd_sf"/>
</dbReference>
<dbReference type="GO" id="GO:0005737">
    <property type="term" value="C:cytoplasm"/>
    <property type="evidence" value="ECO:0007669"/>
    <property type="project" value="TreeGrafter"/>
</dbReference>
<dbReference type="Pfam" id="PF00355">
    <property type="entry name" value="Rieske"/>
    <property type="match status" value="1"/>
</dbReference>
<keyword evidence="5" id="KW-1015">Disulfide bond</keyword>
<dbReference type="Pfam" id="PF01266">
    <property type="entry name" value="DAO"/>
    <property type="match status" value="1"/>
</dbReference>
<protein>
    <submittedName>
        <fullName evidence="6">Glycine/D-amino acid oxidase</fullName>
    </submittedName>
</protein>